<dbReference type="KEGG" id="slac:SKTS_16340"/>
<dbReference type="Pfam" id="PF20256">
    <property type="entry name" value="MoCoBD_2"/>
    <property type="match status" value="2"/>
</dbReference>
<dbReference type="SMART" id="SM01008">
    <property type="entry name" value="Ald_Xan_dh_C"/>
    <property type="match status" value="1"/>
</dbReference>
<reference evidence="4" key="1">
    <citation type="submission" date="2020-03" db="EMBL/GenBank/DDBJ databases">
        <title>Complete genome sequence of sulfur-oxidizing bacterium skT11.</title>
        <authorList>
            <person name="Kanda M."/>
            <person name="Kojima H."/>
            <person name="Fukui M."/>
        </authorList>
    </citation>
    <scope>NUCLEOTIDE SEQUENCE [LARGE SCALE GENOMIC DNA]</scope>
    <source>
        <strain evidence="4">skT11</strain>
    </source>
</reference>
<dbReference type="GO" id="GO:0016491">
    <property type="term" value="F:oxidoreductase activity"/>
    <property type="evidence" value="ECO:0007669"/>
    <property type="project" value="InterPro"/>
</dbReference>
<dbReference type="EMBL" id="AP022853">
    <property type="protein sequence ID" value="BCB26748.1"/>
    <property type="molecule type" value="Genomic_DNA"/>
</dbReference>
<feature type="domain" description="Aldehyde oxidase/xanthine dehydrogenase a/b hammerhead" evidence="2">
    <location>
        <begin position="210"/>
        <end position="288"/>
    </location>
</feature>
<dbReference type="PANTHER" id="PTHR47495:SF2">
    <property type="entry name" value="ALDEHYDE DEHYDROGENASE"/>
    <property type="match status" value="1"/>
</dbReference>
<keyword evidence="1" id="KW-1133">Transmembrane helix</keyword>
<dbReference type="RefSeq" id="WP_173063098.1">
    <property type="nucleotide sequence ID" value="NZ_AP022853.1"/>
</dbReference>
<dbReference type="InterPro" id="IPR046867">
    <property type="entry name" value="AldOxase/xan_DH_MoCoBD2"/>
</dbReference>
<evidence type="ECO:0000313" key="3">
    <source>
        <dbReference type="EMBL" id="BCB26748.1"/>
    </source>
</evidence>
<dbReference type="PROSITE" id="PS51318">
    <property type="entry name" value="TAT"/>
    <property type="match status" value="1"/>
</dbReference>
<dbReference type="SUPFAM" id="SSF56003">
    <property type="entry name" value="Molybdenum cofactor-binding domain"/>
    <property type="match status" value="2"/>
</dbReference>
<dbReference type="PIRSF" id="PIRSF036389">
    <property type="entry name" value="IOR_B"/>
    <property type="match status" value="1"/>
</dbReference>
<dbReference type="InterPro" id="IPR019546">
    <property type="entry name" value="TAT_signal_bac_arc"/>
</dbReference>
<evidence type="ECO:0000259" key="2">
    <source>
        <dbReference type="SMART" id="SM01008"/>
    </source>
</evidence>
<name>A0A6F8VAL0_9PROT</name>
<organism evidence="3 4">
    <name type="scientific">Sulfurimicrobium lacus</name>
    <dbReference type="NCBI Taxonomy" id="2715678"/>
    <lineage>
        <taxon>Bacteria</taxon>
        <taxon>Pseudomonadati</taxon>
        <taxon>Pseudomonadota</taxon>
        <taxon>Betaproteobacteria</taxon>
        <taxon>Nitrosomonadales</taxon>
        <taxon>Sulfuricellaceae</taxon>
        <taxon>Sulfurimicrobium</taxon>
    </lineage>
</organism>
<dbReference type="NCBIfam" id="TIGR01409">
    <property type="entry name" value="TAT_signal_seq"/>
    <property type="match status" value="1"/>
</dbReference>
<dbReference type="Gene3D" id="3.30.365.10">
    <property type="entry name" value="Aldehyde oxidase/xanthine dehydrogenase, molybdopterin binding domain"/>
    <property type="match status" value="4"/>
</dbReference>
<dbReference type="InterPro" id="IPR008274">
    <property type="entry name" value="AldOxase/xan_DH_MoCoBD1"/>
</dbReference>
<dbReference type="InterPro" id="IPR052516">
    <property type="entry name" value="N-heterocyclic_Hydroxylase"/>
</dbReference>
<dbReference type="InterPro" id="IPR006311">
    <property type="entry name" value="TAT_signal"/>
</dbReference>
<dbReference type="Proteomes" id="UP000502260">
    <property type="component" value="Chromosome"/>
</dbReference>
<evidence type="ECO:0000256" key="1">
    <source>
        <dbReference type="SAM" id="Phobius"/>
    </source>
</evidence>
<dbReference type="Pfam" id="PF02738">
    <property type="entry name" value="MoCoBD_1"/>
    <property type="match status" value="1"/>
</dbReference>
<dbReference type="InterPro" id="IPR037165">
    <property type="entry name" value="AldOxase/xan_DH_Mopterin-bd_sf"/>
</dbReference>
<evidence type="ECO:0000313" key="4">
    <source>
        <dbReference type="Proteomes" id="UP000502260"/>
    </source>
</evidence>
<dbReference type="AlphaFoldDB" id="A0A6F8VAL0"/>
<feature type="transmembrane region" description="Helical" evidence="1">
    <location>
        <begin position="12"/>
        <end position="29"/>
    </location>
</feature>
<keyword evidence="4" id="KW-1185">Reference proteome</keyword>
<dbReference type="PANTHER" id="PTHR47495">
    <property type="entry name" value="ALDEHYDE DEHYDROGENASE"/>
    <property type="match status" value="1"/>
</dbReference>
<dbReference type="InterPro" id="IPR000674">
    <property type="entry name" value="Ald_Oxase/Xan_DH_a/b"/>
</dbReference>
<keyword evidence="1" id="KW-0472">Membrane</keyword>
<gene>
    <name evidence="3" type="ORF">SKTS_16340</name>
</gene>
<dbReference type="Gene3D" id="3.90.1170.50">
    <property type="entry name" value="Aldehyde oxidase/xanthine dehydrogenase, a/b hammerhead"/>
    <property type="match status" value="1"/>
</dbReference>
<sequence length="728" mass="78099">MDTTIDLGRRDFLKAGAALGAGLTIAFYLPSGLAAKLPAATTFKPNAFIRVAPDGSVTVIVKHLEMGQGVNTGLPTLVAEELDVPWDKIRVESAPADATLYNNLQWGKMQGTGGSSSMANSYLQLRRAGATARAMLIAAAADMWKVDAKSLSTRDGMVLHASSRRKAGYGQLAESAATMPVPQDVALKPARDFKYIGKQFKRTDAKAKSNGSAEFAGDLRLPGMLTAVLARPPSFGARAAKVRPDKALALPGVRAVVEVPRGVAVIAADFWAAKKGRDALQIEWDESAAERVSSAELRQRYLDLLDKPGTVARNEGDAATAFTAAPTKFEARFEFPYLAHAPMEPLNCVVHLKDDSCEIWAGSQSQTSDQATAAHIAGLKPEQVFIHTTFAGGSFGRRANPASDYIAEAVSVARATRHLDAPIRLMWTREDDLHGGFYRPMFVHALSAGLDAEGSPVAWSQRIVGQSILAGTPFESAMVKDGIDRTSVEGAANLAYAIPNLHVDLHSPRVGIPVLWWRSVGHTHTAFATEAFMDELALAAKRDPYLFRRDLLAQQPRLKGVLELAADKAGWSKPLAEKPGVRRGRGIAVHESFHTYVAEVAEVSVRPDGSFRVDRVVCAVDCGLAVNPDQVRAQMEGGIGFALSAARHSAITFKDGRVEQANFDSYPLLRISEMPQVEVHIMPSEAAPTGVGEPGVPPLAPAVANALFAATGKRLRRLPFETAELRSA</sequence>
<protein>
    <submittedName>
        <fullName evidence="3">Oxidoreductase</fullName>
    </submittedName>
</protein>
<accession>A0A6F8VAL0</accession>
<proteinExistence type="predicted"/>
<keyword evidence="1" id="KW-0812">Transmembrane</keyword>
<dbReference type="InterPro" id="IPR012368">
    <property type="entry name" value="OxRdtase_Mopterin-bd_su_IorB"/>
</dbReference>